<gene>
    <name evidence="1" type="ORF">QHF89_20575</name>
</gene>
<name>A0ABT6NUB7_9BACT</name>
<evidence type="ECO:0000313" key="2">
    <source>
        <dbReference type="Proteomes" id="UP001160301"/>
    </source>
</evidence>
<organism evidence="1 2">
    <name type="scientific">Polyangium sorediatum</name>
    <dbReference type="NCBI Taxonomy" id="889274"/>
    <lineage>
        <taxon>Bacteria</taxon>
        <taxon>Pseudomonadati</taxon>
        <taxon>Myxococcota</taxon>
        <taxon>Polyangia</taxon>
        <taxon>Polyangiales</taxon>
        <taxon>Polyangiaceae</taxon>
        <taxon>Polyangium</taxon>
    </lineage>
</organism>
<accession>A0ABT6NUB7</accession>
<reference evidence="1 2" key="1">
    <citation type="submission" date="2023-04" db="EMBL/GenBank/DDBJ databases">
        <title>The genome sequence of Polyangium sorediatum DSM14670.</title>
        <authorList>
            <person name="Zhang X."/>
        </authorList>
    </citation>
    <scope>NUCLEOTIDE SEQUENCE [LARGE SCALE GENOMIC DNA]</scope>
    <source>
        <strain evidence="1 2">DSM 14670</strain>
    </source>
</reference>
<protein>
    <submittedName>
        <fullName evidence="1">Uncharacterized protein</fullName>
    </submittedName>
</protein>
<keyword evidence="2" id="KW-1185">Reference proteome</keyword>
<proteinExistence type="predicted"/>
<evidence type="ECO:0000313" key="1">
    <source>
        <dbReference type="EMBL" id="MDI1431904.1"/>
    </source>
</evidence>
<sequence length="146" mass="16368">MLRVAVMEAWATELLSVFRSKIKVVAQAMADRAQKDPNVRIRYTAADLEQFLMSLHAMMAEELDNKGTEALATYMGAVVPSQISQGENLLAMIWYATWNAVTVHAEVVPHISAEHQGPASSYLREWWANYNSEMSRNALQAGWTLP</sequence>
<dbReference type="Proteomes" id="UP001160301">
    <property type="component" value="Unassembled WGS sequence"/>
</dbReference>
<comment type="caution">
    <text evidence="1">The sequence shown here is derived from an EMBL/GenBank/DDBJ whole genome shotgun (WGS) entry which is preliminary data.</text>
</comment>
<dbReference type="EMBL" id="JARZHI010000017">
    <property type="protein sequence ID" value="MDI1431904.1"/>
    <property type="molecule type" value="Genomic_DNA"/>
</dbReference>
<dbReference type="RefSeq" id="WP_136966517.1">
    <property type="nucleotide sequence ID" value="NZ_JARZHI010000017.1"/>
</dbReference>